<evidence type="ECO:0000313" key="2">
    <source>
        <dbReference type="Proteomes" id="UP000024816"/>
    </source>
</evidence>
<dbReference type="AlphaFoldDB" id="A0A059FK54"/>
<name>A0A059FK54_9PROT</name>
<dbReference type="RefSeq" id="WP_035576844.1">
    <property type="nucleotide sequence ID" value="NZ_ARYJ01000001.1"/>
</dbReference>
<dbReference type="Pfam" id="PF07370">
    <property type="entry name" value="DUF1489"/>
    <property type="match status" value="1"/>
</dbReference>
<dbReference type="STRING" id="1280952.HJA_00270"/>
<reference evidence="1 2" key="1">
    <citation type="journal article" date="2014" name="Antonie Van Leeuwenhoek">
        <title>Hyphomonas beringensis sp. nov. and Hyphomonas chukchiensis sp. nov., isolated from surface seawater of the Bering Sea and Chukchi Sea.</title>
        <authorList>
            <person name="Li C."/>
            <person name="Lai Q."/>
            <person name="Li G."/>
            <person name="Dong C."/>
            <person name="Wang J."/>
            <person name="Liao Y."/>
            <person name="Shao Z."/>
        </authorList>
    </citation>
    <scope>NUCLEOTIDE SEQUENCE [LARGE SCALE GENOMIC DNA]</scope>
    <source>
        <strain evidence="1 2">VP2</strain>
    </source>
</reference>
<keyword evidence="2" id="KW-1185">Reference proteome</keyword>
<sequence>MTIHMVKLSVGSEDVDDIANWQARYLKTSPNPMHFTRMFPKRAEEILRGGSIYWVVKGAIRVRQRIVDIRQEQDSEGRDMCALVFDPQLVRTYAQAKRPFQGWRYLKPEDAPRDLKSGEAALDIPPDLDTALKNAGVW</sequence>
<comment type="caution">
    <text evidence="1">The sequence shown here is derived from an EMBL/GenBank/DDBJ whole genome shotgun (WGS) entry which is preliminary data.</text>
</comment>
<dbReference type="PIRSF" id="PIRSF032025">
    <property type="entry name" value="UCP032025"/>
    <property type="match status" value="1"/>
</dbReference>
<dbReference type="OrthoDB" id="9798292at2"/>
<organism evidence="1 2">
    <name type="scientific">Hyphomonas jannaschiana VP2</name>
    <dbReference type="NCBI Taxonomy" id="1280952"/>
    <lineage>
        <taxon>Bacteria</taxon>
        <taxon>Pseudomonadati</taxon>
        <taxon>Pseudomonadota</taxon>
        <taxon>Alphaproteobacteria</taxon>
        <taxon>Hyphomonadales</taxon>
        <taxon>Hyphomonadaceae</taxon>
        <taxon>Hyphomonas</taxon>
    </lineage>
</organism>
<proteinExistence type="predicted"/>
<protein>
    <recommendedName>
        <fullName evidence="3">Lysophospholipase L1 and related esterase-like protein</fullName>
    </recommendedName>
</protein>
<dbReference type="EMBL" id="ARYJ01000001">
    <property type="protein sequence ID" value="KCZ90926.1"/>
    <property type="molecule type" value="Genomic_DNA"/>
</dbReference>
<dbReference type="PATRIC" id="fig|1280952.3.peg.54"/>
<dbReference type="InterPro" id="IPR008320">
    <property type="entry name" value="UCP032025"/>
</dbReference>
<dbReference type="eggNOG" id="COG5458">
    <property type="taxonomic scope" value="Bacteria"/>
</dbReference>
<gene>
    <name evidence="1" type="ORF">HJA_00270</name>
</gene>
<evidence type="ECO:0000313" key="1">
    <source>
        <dbReference type="EMBL" id="KCZ90926.1"/>
    </source>
</evidence>
<accession>A0A059FK54</accession>
<evidence type="ECO:0008006" key="3">
    <source>
        <dbReference type="Google" id="ProtNLM"/>
    </source>
</evidence>
<dbReference type="Proteomes" id="UP000024816">
    <property type="component" value="Unassembled WGS sequence"/>
</dbReference>